<evidence type="ECO:0000313" key="3">
    <source>
        <dbReference type="EMBL" id="AEB07297.1"/>
    </source>
</evidence>
<dbReference type="RefSeq" id="WP_013709040.1">
    <property type="nucleotide sequence ID" value="NC_015389.1"/>
</dbReference>
<dbReference type="STRING" id="700015.Corgl_1194"/>
<dbReference type="PANTHER" id="PTHR34136">
    <property type="match status" value="1"/>
</dbReference>
<dbReference type="CDD" id="cd06533">
    <property type="entry name" value="Glyco_transf_WecG_TagA"/>
    <property type="match status" value="1"/>
</dbReference>
<dbReference type="OrthoDB" id="9771846at2"/>
<dbReference type="Pfam" id="PF03808">
    <property type="entry name" value="Glyco_tran_WecG"/>
    <property type="match status" value="1"/>
</dbReference>
<dbReference type="GO" id="GO:0016758">
    <property type="term" value="F:hexosyltransferase activity"/>
    <property type="evidence" value="ECO:0007669"/>
    <property type="project" value="TreeGrafter"/>
</dbReference>
<keyword evidence="2 3" id="KW-0808">Transferase</keyword>
<dbReference type="HOGENOM" id="CLU_063203_0_1_11"/>
<sequence>MSLDIDKNRYPYRVAFLNTAFDNVSLSQVREIVADHVQTCVPGYMVSLNSDIDIALEHDREFKAAHNQATLVLMDSQPLFNLARRQGIPVKEKISGSDLMGPVCQWALEQCWSIYILGGMPGVPKKAAENLQKKYPGLKVVGTLSPDYGFERDPVKLSAVLKAVAVTTPDILFVSLGAPKSEKFVHENLYSFGSSFIFNVGAGVDFAAGKIKRAPRWMSDHSLEWLYRFFQEPRRLFKRYFIDSWKLLKIIKKYGKREIR</sequence>
<organism evidence="3 4">
    <name type="scientific">Coriobacterium glomerans (strain ATCC 49209 / DSM 20642 / JCM 10262 / PW2)</name>
    <dbReference type="NCBI Taxonomy" id="700015"/>
    <lineage>
        <taxon>Bacteria</taxon>
        <taxon>Bacillati</taxon>
        <taxon>Actinomycetota</taxon>
        <taxon>Coriobacteriia</taxon>
        <taxon>Coriobacteriales</taxon>
        <taxon>Coriobacteriaceae</taxon>
        <taxon>Coriobacterium</taxon>
    </lineage>
</organism>
<protein>
    <submittedName>
        <fullName evidence="3">Glycosyl transferase, WecB/TagA/CpsF family</fullName>
    </submittedName>
</protein>
<dbReference type="AlphaFoldDB" id="F2N8B4"/>
<name>F2N8B4_CORGP</name>
<keyword evidence="1" id="KW-0328">Glycosyltransferase</keyword>
<dbReference type="PANTHER" id="PTHR34136:SF1">
    <property type="entry name" value="UDP-N-ACETYL-D-MANNOSAMINURONIC ACID TRANSFERASE"/>
    <property type="match status" value="1"/>
</dbReference>
<dbReference type="InterPro" id="IPR004629">
    <property type="entry name" value="WecG_TagA_CpsF"/>
</dbReference>
<evidence type="ECO:0000313" key="4">
    <source>
        <dbReference type="Proteomes" id="UP000006851"/>
    </source>
</evidence>
<dbReference type="EMBL" id="CP002628">
    <property type="protein sequence ID" value="AEB07297.1"/>
    <property type="molecule type" value="Genomic_DNA"/>
</dbReference>
<proteinExistence type="predicted"/>
<keyword evidence="4" id="KW-1185">Reference proteome</keyword>
<gene>
    <name evidence="3" type="ordered locus">Corgl_1194</name>
</gene>
<accession>F2N8B4</accession>
<reference evidence="4" key="1">
    <citation type="journal article" date="2013" name="Stand. Genomic Sci.">
        <title>Complete genome sequence of Coriobacterium glomerans type strain (PW2(T)) from the midgut of Pyrrhocoris apterus L. (red soldier bug).</title>
        <authorList>
            <person name="Stackebrandt E."/>
            <person name="Zeytun A."/>
            <person name="Lapidus A."/>
            <person name="Nolan M."/>
            <person name="Lucas S."/>
            <person name="Hammon N."/>
            <person name="Deshpande S."/>
            <person name="Cheng J.F."/>
            <person name="Tapia R."/>
            <person name="Goodwin L.A."/>
            <person name="Pitluck S."/>
            <person name="Liolios K."/>
            <person name="Pagani I."/>
            <person name="Ivanova N."/>
            <person name="Mavromatis K."/>
            <person name="Mikhailova N."/>
            <person name="Huntemann M."/>
            <person name="Pati A."/>
            <person name="Chen A."/>
            <person name="Palaniappan K."/>
            <person name="Chang Y.J."/>
            <person name="Land M."/>
            <person name="Hauser L."/>
            <person name="Rohde M."/>
            <person name="Pukall R."/>
            <person name="Goker M."/>
            <person name="Detter J.C."/>
            <person name="Woyke T."/>
            <person name="Bristow J."/>
            <person name="Eisen J.A."/>
            <person name="Markowitz V."/>
            <person name="Hugenholtz P."/>
            <person name="Kyrpides N.C."/>
            <person name="Klenk H.P."/>
        </authorList>
    </citation>
    <scope>NUCLEOTIDE SEQUENCE</scope>
    <source>
        <strain evidence="4">ATCC 49209 / DSM 20642 / JCM 10262 / PW2</strain>
    </source>
</reference>
<dbReference type="NCBIfam" id="TIGR00696">
    <property type="entry name" value="wecG_tagA_cpsF"/>
    <property type="match status" value="1"/>
</dbReference>
<dbReference type="Proteomes" id="UP000006851">
    <property type="component" value="Chromosome"/>
</dbReference>
<evidence type="ECO:0000256" key="2">
    <source>
        <dbReference type="ARBA" id="ARBA00022679"/>
    </source>
</evidence>
<dbReference type="KEGG" id="cgo:Corgl_1194"/>
<evidence type="ECO:0000256" key="1">
    <source>
        <dbReference type="ARBA" id="ARBA00022676"/>
    </source>
</evidence>
<dbReference type="eggNOG" id="COG1922">
    <property type="taxonomic scope" value="Bacteria"/>
</dbReference>